<sequence length="72" mass="7994">TVMKVNAVEEVLMTSQVDGRSHGRFISLWDEDTCPGAEWAAIGRLESRTSVTFNWSAPVTPGDNRPVNVTFR</sequence>
<comment type="caution">
    <text evidence="1">The sequence shown here is derived from an EMBL/GenBank/DDBJ whole genome shotgun (WGS) entry which is preliminary data.</text>
</comment>
<keyword evidence="2" id="KW-1185">Reference proteome</keyword>
<feature type="non-terminal residue" evidence="1">
    <location>
        <position position="1"/>
    </location>
</feature>
<gene>
    <name evidence="1" type="ORF">L9F63_018156</name>
</gene>
<dbReference type="AlphaFoldDB" id="A0AAD7ZX01"/>
<dbReference type="Proteomes" id="UP001233999">
    <property type="component" value="Unassembled WGS sequence"/>
</dbReference>
<proteinExistence type="predicted"/>
<evidence type="ECO:0000313" key="2">
    <source>
        <dbReference type="Proteomes" id="UP001233999"/>
    </source>
</evidence>
<reference evidence="1" key="2">
    <citation type="submission" date="2023-05" db="EMBL/GenBank/DDBJ databases">
        <authorList>
            <person name="Fouks B."/>
        </authorList>
    </citation>
    <scope>NUCLEOTIDE SEQUENCE</scope>
    <source>
        <strain evidence="1">Stay&amp;Tobe</strain>
        <tissue evidence="1">Testes</tissue>
    </source>
</reference>
<accession>A0AAD7ZX01</accession>
<protein>
    <submittedName>
        <fullName evidence="1">Uncharacterized protein</fullName>
    </submittedName>
</protein>
<evidence type="ECO:0000313" key="1">
    <source>
        <dbReference type="EMBL" id="KAJ9588500.1"/>
    </source>
</evidence>
<dbReference type="EMBL" id="JASPKZ010005677">
    <property type="protein sequence ID" value="KAJ9588500.1"/>
    <property type="molecule type" value="Genomic_DNA"/>
</dbReference>
<name>A0AAD7ZX01_DIPPU</name>
<reference evidence="1" key="1">
    <citation type="journal article" date="2023" name="IScience">
        <title>Live-bearing cockroach genome reveals convergent evolutionary mechanisms linked to viviparity in insects and beyond.</title>
        <authorList>
            <person name="Fouks B."/>
            <person name="Harrison M.C."/>
            <person name="Mikhailova A.A."/>
            <person name="Marchal E."/>
            <person name="English S."/>
            <person name="Carruthers M."/>
            <person name="Jennings E.C."/>
            <person name="Chiamaka E.L."/>
            <person name="Frigard R.A."/>
            <person name="Pippel M."/>
            <person name="Attardo G.M."/>
            <person name="Benoit J.B."/>
            <person name="Bornberg-Bauer E."/>
            <person name="Tobe S.S."/>
        </authorList>
    </citation>
    <scope>NUCLEOTIDE SEQUENCE</scope>
    <source>
        <strain evidence="1">Stay&amp;Tobe</strain>
    </source>
</reference>
<organism evidence="1 2">
    <name type="scientific">Diploptera punctata</name>
    <name type="common">Pacific beetle cockroach</name>
    <dbReference type="NCBI Taxonomy" id="6984"/>
    <lineage>
        <taxon>Eukaryota</taxon>
        <taxon>Metazoa</taxon>
        <taxon>Ecdysozoa</taxon>
        <taxon>Arthropoda</taxon>
        <taxon>Hexapoda</taxon>
        <taxon>Insecta</taxon>
        <taxon>Pterygota</taxon>
        <taxon>Neoptera</taxon>
        <taxon>Polyneoptera</taxon>
        <taxon>Dictyoptera</taxon>
        <taxon>Blattodea</taxon>
        <taxon>Blaberoidea</taxon>
        <taxon>Blaberidae</taxon>
        <taxon>Diplopterinae</taxon>
        <taxon>Diploptera</taxon>
    </lineage>
</organism>
<feature type="non-terminal residue" evidence="1">
    <location>
        <position position="72"/>
    </location>
</feature>